<sequence>MNFKSFAYLAFVILFVSFGVQNCDGQRSRSRLSPAGVTPSPSETSSSHATDGPLSRLRRPTRRTTTPISVRSTTTTTPQGQSSSSPNSRTSSPNQPINKSQQQRQNNDSVRKEMIEKLCSRKHGAAATLPSVNPPVSTRSPTTTTPKPASITTTTATFTNDNFSEPQRTLPRNPLRRSQAHVRVPRRVKKLYRSTTTTTTTTPGTGDDEGSNFPPFPSPTSSTSSLPLGQGGATTSKTTTNIRTGGDTNAQTCTDFDHLNDEQLAKRVKGGLRRKNKPE</sequence>
<comment type="caution">
    <text evidence="3">The sequence shown here is derived from an EMBL/GenBank/DDBJ whole genome shotgun (WGS) entry which is preliminary data.</text>
</comment>
<gene>
    <name evidence="3" type="ORF">Fcan01_09468</name>
</gene>
<evidence type="ECO:0000313" key="4">
    <source>
        <dbReference type="Proteomes" id="UP000198287"/>
    </source>
</evidence>
<feature type="compositionally biased region" description="Polar residues" evidence="1">
    <location>
        <begin position="39"/>
        <end position="49"/>
    </location>
</feature>
<feature type="signal peptide" evidence="2">
    <location>
        <begin position="1"/>
        <end position="25"/>
    </location>
</feature>
<dbReference type="Proteomes" id="UP000198287">
    <property type="component" value="Unassembled WGS sequence"/>
</dbReference>
<feature type="compositionally biased region" description="Basic residues" evidence="1">
    <location>
        <begin position="174"/>
        <end position="192"/>
    </location>
</feature>
<dbReference type="EMBL" id="LNIX01000004">
    <property type="protein sequence ID" value="OXA56592.1"/>
    <property type="molecule type" value="Genomic_DNA"/>
</dbReference>
<feature type="compositionally biased region" description="Polar residues" evidence="1">
    <location>
        <begin position="233"/>
        <end position="254"/>
    </location>
</feature>
<protein>
    <submittedName>
        <fullName evidence="3">Uncharacterized protein</fullName>
    </submittedName>
</protein>
<name>A0A226EGA2_FOLCA</name>
<evidence type="ECO:0000313" key="3">
    <source>
        <dbReference type="EMBL" id="OXA56592.1"/>
    </source>
</evidence>
<feature type="compositionally biased region" description="Low complexity" evidence="1">
    <location>
        <begin position="130"/>
        <end position="159"/>
    </location>
</feature>
<feature type="compositionally biased region" description="Polar residues" evidence="1">
    <location>
        <begin position="97"/>
        <end position="108"/>
    </location>
</feature>
<reference evidence="3 4" key="1">
    <citation type="submission" date="2015-12" db="EMBL/GenBank/DDBJ databases">
        <title>The genome of Folsomia candida.</title>
        <authorList>
            <person name="Faddeeva A."/>
            <person name="Derks M.F."/>
            <person name="Anvar Y."/>
            <person name="Smit S."/>
            <person name="Van Straalen N."/>
            <person name="Roelofs D."/>
        </authorList>
    </citation>
    <scope>NUCLEOTIDE SEQUENCE [LARGE SCALE GENOMIC DNA]</scope>
    <source>
        <strain evidence="3 4">VU population</strain>
        <tissue evidence="3">Whole body</tissue>
    </source>
</reference>
<feature type="region of interest" description="Disordered" evidence="1">
    <location>
        <begin position="24"/>
        <end position="110"/>
    </location>
</feature>
<feature type="compositionally biased region" description="Low complexity" evidence="1">
    <location>
        <begin position="219"/>
        <end position="228"/>
    </location>
</feature>
<evidence type="ECO:0000256" key="1">
    <source>
        <dbReference type="SAM" id="MobiDB-lite"/>
    </source>
</evidence>
<organism evidence="3 4">
    <name type="scientific">Folsomia candida</name>
    <name type="common">Springtail</name>
    <dbReference type="NCBI Taxonomy" id="158441"/>
    <lineage>
        <taxon>Eukaryota</taxon>
        <taxon>Metazoa</taxon>
        <taxon>Ecdysozoa</taxon>
        <taxon>Arthropoda</taxon>
        <taxon>Hexapoda</taxon>
        <taxon>Collembola</taxon>
        <taxon>Entomobryomorpha</taxon>
        <taxon>Isotomoidea</taxon>
        <taxon>Isotomidae</taxon>
        <taxon>Proisotominae</taxon>
        <taxon>Folsomia</taxon>
    </lineage>
</organism>
<feature type="compositionally biased region" description="Low complexity" evidence="1">
    <location>
        <begin position="63"/>
        <end position="96"/>
    </location>
</feature>
<evidence type="ECO:0000256" key="2">
    <source>
        <dbReference type="SAM" id="SignalP"/>
    </source>
</evidence>
<keyword evidence="2" id="KW-0732">Signal</keyword>
<feature type="chain" id="PRO_5012466170" evidence="2">
    <location>
        <begin position="26"/>
        <end position="279"/>
    </location>
</feature>
<keyword evidence="4" id="KW-1185">Reference proteome</keyword>
<dbReference type="AlphaFoldDB" id="A0A226EGA2"/>
<accession>A0A226EGA2</accession>
<feature type="region of interest" description="Disordered" evidence="1">
    <location>
        <begin position="122"/>
        <end position="254"/>
    </location>
</feature>
<proteinExistence type="predicted"/>